<evidence type="ECO:0000256" key="1">
    <source>
        <dbReference type="SAM" id="MobiDB-lite"/>
    </source>
</evidence>
<dbReference type="InterPro" id="IPR008906">
    <property type="entry name" value="HATC_C_dom"/>
</dbReference>
<sequence>MGFIYELMDVAKEKIAFNCGKVERRYKPIWRRIDERWGPQLHQPLHAAGYYLNPQLRYEETFSNADEVRKGLEDCMTRMLSFEDRMAADIQLDLYDEAKGEFGSRLAVNSRKLQTPTNWWKRFGRDTPELTKFAIRVLSLTCSASGCERNWSTFEQIHTKKRNRLEHQKLNALVYVKYNTALRQRSIRRRSDIDPILVNEIESDDEWIAEPIGDPRTQERGNIHVRTQDPIIDDDLIVDDDVLLSSLASKKRKDGETSSKRKVKSKSIRAMLMDEDDEIDKDPSTFDSGKYPFHIDTDDQYDSDASLNDLSVEEWDE</sequence>
<evidence type="ECO:0000313" key="3">
    <source>
        <dbReference type="Proteomes" id="UP000515124"/>
    </source>
</evidence>
<dbReference type="Pfam" id="PF05699">
    <property type="entry name" value="Dimer_Tnp_hAT"/>
    <property type="match status" value="1"/>
</dbReference>
<dbReference type="PANTHER" id="PTHR32166">
    <property type="entry name" value="OSJNBA0013A04.12 PROTEIN"/>
    <property type="match status" value="1"/>
</dbReference>
<reference evidence="4" key="1">
    <citation type="submission" date="2025-08" db="UniProtKB">
        <authorList>
            <consortium name="RefSeq"/>
        </authorList>
    </citation>
    <scope>IDENTIFICATION</scope>
</reference>
<dbReference type="GeneID" id="110766133"/>
<feature type="region of interest" description="Disordered" evidence="1">
    <location>
        <begin position="273"/>
        <end position="317"/>
    </location>
</feature>
<dbReference type="AlphaFoldDB" id="A0A6P5TCM7"/>
<dbReference type="KEGG" id="pavi:110766133"/>
<dbReference type="Gramene" id="Pav_sc0001243.1_g350.1.br:mrna">
    <property type="protein sequence ID" value="Pav_sc0001243.1_g350.1.br:mrna"/>
    <property type="gene ID" value="Pav_sc0001243.1_g350.1.br"/>
</dbReference>
<dbReference type="RefSeq" id="XP_021825088.1">
    <property type="nucleotide sequence ID" value="XM_021969396.1"/>
</dbReference>
<dbReference type="InterPro" id="IPR012337">
    <property type="entry name" value="RNaseH-like_sf"/>
</dbReference>
<dbReference type="GO" id="GO:0046983">
    <property type="term" value="F:protein dimerization activity"/>
    <property type="evidence" value="ECO:0007669"/>
    <property type="project" value="InterPro"/>
</dbReference>
<proteinExistence type="predicted"/>
<gene>
    <name evidence="4" type="primary">LOC110766133</name>
</gene>
<protein>
    <submittedName>
        <fullName evidence="4">Uncharacterized protein LOC110766133</fullName>
    </submittedName>
</protein>
<evidence type="ECO:0000313" key="4">
    <source>
        <dbReference type="RefSeq" id="XP_021825088.1"/>
    </source>
</evidence>
<evidence type="ECO:0000259" key="2">
    <source>
        <dbReference type="Pfam" id="PF05699"/>
    </source>
</evidence>
<dbReference type="PANTHER" id="PTHR32166:SF74">
    <property type="entry name" value="OS05G0256350 PROTEIN"/>
    <property type="match status" value="1"/>
</dbReference>
<name>A0A6P5TCM7_PRUAV</name>
<keyword evidence="3" id="KW-1185">Reference proteome</keyword>
<dbReference type="Proteomes" id="UP000515124">
    <property type="component" value="Unplaced"/>
</dbReference>
<dbReference type="SUPFAM" id="SSF53098">
    <property type="entry name" value="Ribonuclease H-like"/>
    <property type="match status" value="1"/>
</dbReference>
<feature type="domain" description="HAT C-terminal dimerisation" evidence="2">
    <location>
        <begin position="114"/>
        <end position="179"/>
    </location>
</feature>
<organism evidence="3 4">
    <name type="scientific">Prunus avium</name>
    <name type="common">Cherry</name>
    <name type="synonym">Cerasus avium</name>
    <dbReference type="NCBI Taxonomy" id="42229"/>
    <lineage>
        <taxon>Eukaryota</taxon>
        <taxon>Viridiplantae</taxon>
        <taxon>Streptophyta</taxon>
        <taxon>Embryophyta</taxon>
        <taxon>Tracheophyta</taxon>
        <taxon>Spermatophyta</taxon>
        <taxon>Magnoliopsida</taxon>
        <taxon>eudicotyledons</taxon>
        <taxon>Gunneridae</taxon>
        <taxon>Pentapetalae</taxon>
        <taxon>rosids</taxon>
        <taxon>fabids</taxon>
        <taxon>Rosales</taxon>
        <taxon>Rosaceae</taxon>
        <taxon>Amygdaloideae</taxon>
        <taxon>Amygdaleae</taxon>
        <taxon>Prunus</taxon>
    </lineage>
</organism>
<accession>A0A6P5TCM7</accession>